<sequence length="109" mass="11577">MAGPGAKDTSFAADRLRLDKWLWQARFFKSRTLAAEAISAGHVRVNGSRITRPGRDVTPGDTLTFAAGGRIRVVRILALGARRGPASEAQALFLDLEAGAPPATPIPLD</sequence>
<dbReference type="SMART" id="SM00363">
    <property type="entry name" value="S4"/>
    <property type="match status" value="1"/>
</dbReference>
<dbReference type="GO" id="GO:0003723">
    <property type="term" value="F:RNA binding"/>
    <property type="evidence" value="ECO:0007669"/>
    <property type="project" value="UniProtKB-KW"/>
</dbReference>
<dbReference type="CDD" id="cd00165">
    <property type="entry name" value="S4"/>
    <property type="match status" value="1"/>
</dbReference>
<feature type="domain" description="RNA-binding S4" evidence="2">
    <location>
        <begin position="16"/>
        <end position="81"/>
    </location>
</feature>
<evidence type="ECO:0000313" key="3">
    <source>
        <dbReference type="EMBL" id="PTE16039.1"/>
    </source>
</evidence>
<evidence type="ECO:0000256" key="1">
    <source>
        <dbReference type="PROSITE-ProRule" id="PRU00182"/>
    </source>
</evidence>
<dbReference type="Proteomes" id="UP000241362">
    <property type="component" value="Unassembled WGS sequence"/>
</dbReference>
<reference evidence="3 4" key="1">
    <citation type="submission" date="2018-03" db="EMBL/GenBank/DDBJ databases">
        <title>Rhodobacter blasticus.</title>
        <authorList>
            <person name="Meyer T.E."/>
            <person name="Miller S."/>
            <person name="Lodha T."/>
            <person name="Gandham S."/>
            <person name="Chintalapati S."/>
            <person name="Chintalapati V.R."/>
        </authorList>
    </citation>
    <scope>NUCLEOTIDE SEQUENCE [LARGE SCALE GENOMIC DNA]</scope>
    <source>
        <strain evidence="3 4">DSM 2131</strain>
    </source>
</reference>
<evidence type="ECO:0000259" key="2">
    <source>
        <dbReference type="SMART" id="SM00363"/>
    </source>
</evidence>
<proteinExistence type="predicted"/>
<protein>
    <submittedName>
        <fullName evidence="3">RNA-binding protein</fullName>
    </submittedName>
</protein>
<comment type="caution">
    <text evidence="3">The sequence shown here is derived from an EMBL/GenBank/DDBJ whole genome shotgun (WGS) entry which is preliminary data.</text>
</comment>
<dbReference type="RefSeq" id="WP_107672048.1">
    <property type="nucleotide sequence ID" value="NZ_PZKE01000002.1"/>
</dbReference>
<keyword evidence="4" id="KW-1185">Reference proteome</keyword>
<evidence type="ECO:0000313" key="4">
    <source>
        <dbReference type="Proteomes" id="UP000241362"/>
    </source>
</evidence>
<dbReference type="SUPFAM" id="SSF55174">
    <property type="entry name" value="Alpha-L RNA-binding motif"/>
    <property type="match status" value="1"/>
</dbReference>
<dbReference type="EMBL" id="PZKE01000002">
    <property type="protein sequence ID" value="PTE16039.1"/>
    <property type="molecule type" value="Genomic_DNA"/>
</dbReference>
<dbReference type="Gene3D" id="3.10.290.10">
    <property type="entry name" value="RNA-binding S4 domain"/>
    <property type="match status" value="1"/>
</dbReference>
<dbReference type="Pfam" id="PF01479">
    <property type="entry name" value="S4"/>
    <property type="match status" value="1"/>
</dbReference>
<accession>A0A2T4JDQ9</accession>
<organism evidence="3 4">
    <name type="scientific">Fuscovulum blasticum DSM 2131</name>
    <dbReference type="NCBI Taxonomy" id="1188250"/>
    <lineage>
        <taxon>Bacteria</taxon>
        <taxon>Pseudomonadati</taxon>
        <taxon>Pseudomonadota</taxon>
        <taxon>Alphaproteobacteria</taxon>
        <taxon>Rhodobacterales</taxon>
        <taxon>Paracoccaceae</taxon>
        <taxon>Pseudogemmobacter</taxon>
    </lineage>
</organism>
<gene>
    <name evidence="3" type="ORF">C5F44_03135</name>
</gene>
<name>A0A2T4JDQ9_FUSBL</name>
<dbReference type="InterPro" id="IPR002942">
    <property type="entry name" value="S4_RNA-bd"/>
</dbReference>
<dbReference type="PROSITE" id="PS50889">
    <property type="entry name" value="S4"/>
    <property type="match status" value="1"/>
</dbReference>
<keyword evidence="1" id="KW-0694">RNA-binding</keyword>
<dbReference type="InterPro" id="IPR036986">
    <property type="entry name" value="S4_RNA-bd_sf"/>
</dbReference>
<dbReference type="AlphaFoldDB" id="A0A2T4JDQ9"/>